<reference evidence="2 3" key="1">
    <citation type="submission" date="2019-03" db="EMBL/GenBank/DDBJ databases">
        <title>Genomic Encyclopedia of Type Strains, Phase IV (KMG-IV): sequencing the most valuable type-strain genomes for metagenomic binning, comparative biology and taxonomic classification.</title>
        <authorList>
            <person name="Goeker M."/>
        </authorList>
    </citation>
    <scope>NUCLEOTIDE SEQUENCE [LARGE SCALE GENOMIC DNA]</scope>
    <source>
        <strain evidence="2 3">DSM 103792</strain>
    </source>
</reference>
<keyword evidence="1" id="KW-0732">Signal</keyword>
<dbReference type="InterPro" id="IPR043504">
    <property type="entry name" value="Peptidase_S1_PA_chymotrypsin"/>
</dbReference>
<proteinExistence type="predicted"/>
<protein>
    <submittedName>
        <fullName evidence="2">Trypsin-like peptidase</fullName>
    </submittedName>
</protein>
<dbReference type="Gene3D" id="2.40.10.10">
    <property type="entry name" value="Trypsin-like serine proteases"/>
    <property type="match status" value="2"/>
</dbReference>
<feature type="chain" id="PRO_5020366190" evidence="1">
    <location>
        <begin position="23"/>
        <end position="256"/>
    </location>
</feature>
<sequence>MKRIFMSALLAVSACLPAVSTAADLPDAIAQAKSSIVGVGTQLMTRRPPALLRGTGFVVADGKHVLTNYHVLPEVLDSEHREVLVVFSGSGDMQTLHTARVIASDAEHDLALLRIDGRPLPALQLDADVEVREGESLLLTGFPVGAVLGLYPATSQAMVSAITPIAIPVPTTQSLNAASIKRLRTPYLVYQLDAIAYPGNSGSPLYRASDLKVVGVINAVLVKESKEAALERPTAISYAIPIKFALPLLEKIGSTP</sequence>
<feature type="signal peptide" evidence="1">
    <location>
        <begin position="1"/>
        <end position="22"/>
    </location>
</feature>
<evidence type="ECO:0000256" key="1">
    <source>
        <dbReference type="SAM" id="SignalP"/>
    </source>
</evidence>
<dbReference type="AlphaFoldDB" id="A0A4R6UQ02"/>
<dbReference type="PANTHER" id="PTHR43019">
    <property type="entry name" value="SERINE ENDOPROTEASE DEGS"/>
    <property type="match status" value="1"/>
</dbReference>
<dbReference type="Proteomes" id="UP000295375">
    <property type="component" value="Unassembled WGS sequence"/>
</dbReference>
<dbReference type="EMBL" id="SNYM01000005">
    <property type="protein sequence ID" value="TDQ49091.1"/>
    <property type="molecule type" value="Genomic_DNA"/>
</dbReference>
<accession>A0A4R6UQ02</accession>
<dbReference type="Pfam" id="PF13365">
    <property type="entry name" value="Trypsin_2"/>
    <property type="match status" value="1"/>
</dbReference>
<dbReference type="InterPro" id="IPR009003">
    <property type="entry name" value="Peptidase_S1_PA"/>
</dbReference>
<evidence type="ECO:0000313" key="3">
    <source>
        <dbReference type="Proteomes" id="UP000295375"/>
    </source>
</evidence>
<name>A0A4R6UQ02_9GAMM</name>
<gene>
    <name evidence="2" type="ORF">EV696_10565</name>
</gene>
<keyword evidence="3" id="KW-1185">Reference proteome</keyword>
<dbReference type="PROSITE" id="PS51257">
    <property type="entry name" value="PROKAR_LIPOPROTEIN"/>
    <property type="match status" value="1"/>
</dbReference>
<dbReference type="OrthoDB" id="212300at2"/>
<dbReference type="PANTHER" id="PTHR43019:SF23">
    <property type="entry name" value="PROTEASE DO-LIKE 5, CHLOROPLASTIC"/>
    <property type="match status" value="1"/>
</dbReference>
<dbReference type="SUPFAM" id="SSF50494">
    <property type="entry name" value="Trypsin-like serine proteases"/>
    <property type="match status" value="1"/>
</dbReference>
<organism evidence="2 3">
    <name type="scientific">Permianibacter aggregans</name>
    <dbReference type="NCBI Taxonomy" id="1510150"/>
    <lineage>
        <taxon>Bacteria</taxon>
        <taxon>Pseudomonadati</taxon>
        <taxon>Pseudomonadota</taxon>
        <taxon>Gammaproteobacteria</taxon>
        <taxon>Pseudomonadales</taxon>
        <taxon>Pseudomonadaceae</taxon>
        <taxon>Permianibacter</taxon>
    </lineage>
</organism>
<evidence type="ECO:0000313" key="2">
    <source>
        <dbReference type="EMBL" id="TDQ49091.1"/>
    </source>
</evidence>
<comment type="caution">
    <text evidence="2">The sequence shown here is derived from an EMBL/GenBank/DDBJ whole genome shotgun (WGS) entry which is preliminary data.</text>
</comment>